<feature type="domain" description="J" evidence="5">
    <location>
        <begin position="5"/>
        <end position="71"/>
    </location>
</feature>
<keyword evidence="3" id="KW-0143">Chaperone</keyword>
<name>A0A148KNY9_9ALTE</name>
<dbReference type="GO" id="GO:0051082">
    <property type="term" value="F:unfolded protein binding"/>
    <property type="evidence" value="ECO:0007669"/>
    <property type="project" value="InterPro"/>
</dbReference>
<dbReference type="SUPFAM" id="SSF49493">
    <property type="entry name" value="HSP40/DnaJ peptide-binding domain"/>
    <property type="match status" value="2"/>
</dbReference>
<dbReference type="RefSeq" id="WP_068380020.1">
    <property type="nucleotide sequence ID" value="NZ_LSNE01000009.1"/>
</dbReference>
<dbReference type="GO" id="GO:0003677">
    <property type="term" value="F:DNA binding"/>
    <property type="evidence" value="ECO:0007669"/>
    <property type="project" value="UniProtKB-KW"/>
</dbReference>
<dbReference type="FunFam" id="2.60.260.20:FF:000008">
    <property type="entry name" value="Curved DNA-binding protein"/>
    <property type="match status" value="1"/>
</dbReference>
<dbReference type="InterPro" id="IPR008971">
    <property type="entry name" value="HSP40/DnaJ_pept-bd"/>
</dbReference>
<organism evidence="6 7">
    <name type="scientific">Paraglaciecola hydrolytica</name>
    <dbReference type="NCBI Taxonomy" id="1799789"/>
    <lineage>
        <taxon>Bacteria</taxon>
        <taxon>Pseudomonadati</taxon>
        <taxon>Pseudomonadota</taxon>
        <taxon>Gammaproteobacteria</taxon>
        <taxon>Alteromonadales</taxon>
        <taxon>Alteromonadaceae</taxon>
        <taxon>Paraglaciecola</taxon>
    </lineage>
</organism>
<dbReference type="InterPro" id="IPR001623">
    <property type="entry name" value="DnaJ_domain"/>
</dbReference>
<dbReference type="GO" id="GO:0005737">
    <property type="term" value="C:cytoplasm"/>
    <property type="evidence" value="ECO:0007669"/>
    <property type="project" value="TreeGrafter"/>
</dbReference>
<keyword evidence="1" id="KW-0963">Cytoplasm</keyword>
<feature type="region of interest" description="Disordered" evidence="4">
    <location>
        <begin position="70"/>
        <end position="105"/>
    </location>
</feature>
<dbReference type="Gene3D" id="1.20.5.460">
    <property type="entry name" value="Single helix bin"/>
    <property type="match status" value="1"/>
</dbReference>
<evidence type="ECO:0000313" key="7">
    <source>
        <dbReference type="Proteomes" id="UP000070299"/>
    </source>
</evidence>
<evidence type="ECO:0000259" key="5">
    <source>
        <dbReference type="PROSITE" id="PS50076"/>
    </source>
</evidence>
<dbReference type="PRINTS" id="PR00625">
    <property type="entry name" value="JDOMAIN"/>
</dbReference>
<dbReference type="PANTHER" id="PTHR43096:SF52">
    <property type="entry name" value="DNAJ HOMOLOG 1, MITOCHONDRIAL-RELATED"/>
    <property type="match status" value="1"/>
</dbReference>
<dbReference type="AlphaFoldDB" id="A0A148KNY9"/>
<dbReference type="OrthoDB" id="9779889at2"/>
<gene>
    <name evidence="6" type="ORF">AX660_20385</name>
</gene>
<dbReference type="STRING" id="1799789.AX660_20385"/>
<dbReference type="SUPFAM" id="SSF46565">
    <property type="entry name" value="Chaperone J-domain"/>
    <property type="match status" value="1"/>
</dbReference>
<dbReference type="PANTHER" id="PTHR43096">
    <property type="entry name" value="DNAJ HOMOLOG 1, MITOCHONDRIAL-RELATED"/>
    <property type="match status" value="1"/>
</dbReference>
<dbReference type="Pfam" id="PF01556">
    <property type="entry name" value="DnaJ_C"/>
    <property type="match status" value="1"/>
</dbReference>
<evidence type="ECO:0000256" key="4">
    <source>
        <dbReference type="SAM" id="MobiDB-lite"/>
    </source>
</evidence>
<evidence type="ECO:0000313" key="6">
    <source>
        <dbReference type="EMBL" id="KXI28017.1"/>
    </source>
</evidence>
<dbReference type="InterPro" id="IPR002939">
    <property type="entry name" value="DnaJ_C"/>
</dbReference>
<reference evidence="7" key="1">
    <citation type="submission" date="2016-02" db="EMBL/GenBank/DDBJ databases">
        <authorList>
            <person name="Schultz-Johansen M."/>
            <person name="Glaring M.A."/>
            <person name="Bech P.K."/>
            <person name="Stougaard P."/>
        </authorList>
    </citation>
    <scope>NUCLEOTIDE SEQUENCE [LARGE SCALE GENOMIC DNA]</scope>
    <source>
        <strain evidence="7">S66</strain>
    </source>
</reference>
<evidence type="ECO:0000256" key="1">
    <source>
        <dbReference type="ARBA" id="ARBA00022490"/>
    </source>
</evidence>
<dbReference type="FunFam" id="2.60.260.20:FF:000013">
    <property type="entry name" value="DnaJ subfamily B member 11"/>
    <property type="match status" value="1"/>
</dbReference>
<dbReference type="CDD" id="cd06257">
    <property type="entry name" value="DnaJ"/>
    <property type="match status" value="1"/>
</dbReference>
<accession>A0A148KNY9</accession>
<dbReference type="Pfam" id="PF00226">
    <property type="entry name" value="DnaJ"/>
    <property type="match status" value="1"/>
</dbReference>
<dbReference type="Proteomes" id="UP000070299">
    <property type="component" value="Unassembled WGS sequence"/>
</dbReference>
<evidence type="ECO:0000256" key="2">
    <source>
        <dbReference type="ARBA" id="ARBA00023125"/>
    </source>
</evidence>
<dbReference type="EMBL" id="LSNE01000009">
    <property type="protein sequence ID" value="KXI28017.1"/>
    <property type="molecule type" value="Genomic_DNA"/>
</dbReference>
<protein>
    <submittedName>
        <fullName evidence="6">DNA-binding protein</fullName>
    </submittedName>
</protein>
<sequence>MKFKDYYAVLGIPPDADDKAVKVAYKKLAREFHPDVSKHPQVEAEKKFKEIGEAYEVIHNKEERAKYDELRRHQQNRARHQQANSGSSQGNYQQHGDPQTDQEFSDFINSMFGGARSGFQQGRAREQKGQDVEIEFPVFLEETLVDTVKPIEFMLPQRDNNGRVTESKKSLKVKIPAGVVNGERIRLKGQGAPGSANGPNGDVYLQIRLVPHPLFDVEDHNLSIVVPLAPWEAALGTKLNLPTLSGKIQLTIPANSQSGQRLRVKGKGLVSKKHKGDLFAVIKIVNPPSSDEASKKLWADLAEKAHFDPRSKWSESA</sequence>
<dbReference type="Gene3D" id="1.10.287.110">
    <property type="entry name" value="DnaJ domain"/>
    <property type="match status" value="1"/>
</dbReference>
<proteinExistence type="predicted"/>
<dbReference type="Gene3D" id="2.60.260.20">
    <property type="entry name" value="Urease metallochaperone UreE, N-terminal domain"/>
    <property type="match status" value="2"/>
</dbReference>
<dbReference type="InterPro" id="IPR036869">
    <property type="entry name" value="J_dom_sf"/>
</dbReference>
<keyword evidence="7" id="KW-1185">Reference proteome</keyword>
<dbReference type="PROSITE" id="PS50076">
    <property type="entry name" value="DNAJ_2"/>
    <property type="match status" value="1"/>
</dbReference>
<dbReference type="GO" id="GO:0042026">
    <property type="term" value="P:protein refolding"/>
    <property type="evidence" value="ECO:0007669"/>
    <property type="project" value="TreeGrafter"/>
</dbReference>
<evidence type="ECO:0000256" key="3">
    <source>
        <dbReference type="ARBA" id="ARBA00023186"/>
    </source>
</evidence>
<dbReference type="CDD" id="cd10747">
    <property type="entry name" value="DnaJ_C"/>
    <property type="match status" value="1"/>
</dbReference>
<comment type="caution">
    <text evidence="6">The sequence shown here is derived from an EMBL/GenBank/DDBJ whole genome shotgun (WGS) entry which is preliminary data.</text>
</comment>
<feature type="compositionally biased region" description="Polar residues" evidence="4">
    <location>
        <begin position="85"/>
        <end position="102"/>
    </location>
</feature>
<dbReference type="SMART" id="SM00271">
    <property type="entry name" value="DnaJ"/>
    <property type="match status" value="1"/>
</dbReference>
<keyword evidence="2 6" id="KW-0238">DNA-binding</keyword>